<keyword evidence="8" id="KW-0479">Metal-binding</keyword>
<feature type="binding site" evidence="8">
    <location>
        <position position="271"/>
    </location>
    <ligand>
        <name>Mn(2+)</name>
        <dbReference type="ChEBI" id="CHEBI:29035"/>
        <label>1</label>
    </ligand>
</feature>
<dbReference type="GO" id="GO:0005737">
    <property type="term" value="C:cytoplasm"/>
    <property type="evidence" value="ECO:0007669"/>
    <property type="project" value="UniProtKB-SubCell"/>
</dbReference>
<evidence type="ECO:0000256" key="6">
    <source>
        <dbReference type="ARBA" id="ARBA00022801"/>
    </source>
</evidence>
<evidence type="ECO:0000256" key="5">
    <source>
        <dbReference type="ARBA" id="ARBA00022670"/>
    </source>
</evidence>
<keyword evidence="6 8" id="KW-0378">Hydrolase</keyword>
<dbReference type="PRINTS" id="PR00481">
    <property type="entry name" value="LAMNOPPTDASE"/>
</dbReference>
<dbReference type="Pfam" id="PF02789">
    <property type="entry name" value="Peptidase_M17_N"/>
    <property type="match status" value="1"/>
</dbReference>
<dbReference type="SUPFAM" id="SSF52949">
    <property type="entry name" value="Macro domain-like"/>
    <property type="match status" value="1"/>
</dbReference>
<comment type="cofactor">
    <cofactor evidence="8">
        <name>Mn(2+)</name>
        <dbReference type="ChEBI" id="CHEBI:29035"/>
    </cofactor>
    <text evidence="8">Binds 2 manganese ions per subunit.</text>
</comment>
<comment type="catalytic activity">
    <reaction evidence="1 8">
        <text>Release of an N-terminal amino acid, Xaa-|-Yaa-, in which Xaa is preferably Leu, but may be other amino acids including Pro although not Arg or Lys, and Yaa may be Pro. Amino acid amides and methyl esters are also readily hydrolyzed, but rates on arylamides are exceedingly low.</text>
        <dbReference type="EC" id="3.4.11.1"/>
    </reaction>
</comment>
<proteinExistence type="inferred from homology"/>
<keyword evidence="8" id="KW-0464">Manganese</keyword>
<feature type="binding site" evidence="8">
    <location>
        <position position="349"/>
    </location>
    <ligand>
        <name>Mn(2+)</name>
        <dbReference type="ChEBI" id="CHEBI:29035"/>
        <label>1</label>
    </ligand>
</feature>
<dbReference type="InterPro" id="IPR008283">
    <property type="entry name" value="Peptidase_M17_N"/>
</dbReference>
<evidence type="ECO:0000313" key="10">
    <source>
        <dbReference type="EMBL" id="PYI39896.1"/>
    </source>
</evidence>
<evidence type="ECO:0000313" key="11">
    <source>
        <dbReference type="Proteomes" id="UP000247980"/>
    </source>
</evidence>
<reference evidence="10 11" key="1">
    <citation type="submission" date="2018-05" db="EMBL/GenBank/DDBJ databases">
        <title>Genetic diversity of glacier-inhabiting Cryobacterium bacteria in China and description of Cryobacterium mengkeensis sp. nov. and Arthrobacter glacialis sp. nov.</title>
        <authorList>
            <person name="Liu Q."/>
            <person name="Xin Y.-H."/>
        </authorList>
    </citation>
    <scope>NUCLEOTIDE SEQUENCE [LARGE SCALE GENOMIC DNA]</scope>
    <source>
        <strain evidence="10 11">B7</strain>
    </source>
</reference>
<keyword evidence="11" id="KW-1185">Reference proteome</keyword>
<dbReference type="EC" id="3.4.11.1" evidence="8"/>
<protein>
    <recommendedName>
        <fullName evidence="8">Probable cytosol aminopeptidase</fullName>
        <ecNumber evidence="8">3.4.11.1</ecNumber>
    </recommendedName>
    <alternativeName>
        <fullName evidence="8">Leucine aminopeptidase</fullName>
        <shortName evidence="8">LAP</shortName>
        <ecNumber evidence="8">3.4.11.10</ecNumber>
    </alternativeName>
    <alternativeName>
        <fullName evidence="8">Leucyl aminopeptidase</fullName>
    </alternativeName>
</protein>
<accession>A0A2V5JNG3</accession>
<evidence type="ECO:0000256" key="1">
    <source>
        <dbReference type="ARBA" id="ARBA00000135"/>
    </source>
</evidence>
<feature type="active site" evidence="8">
    <location>
        <position position="278"/>
    </location>
</feature>
<dbReference type="GO" id="GO:0030145">
    <property type="term" value="F:manganese ion binding"/>
    <property type="evidence" value="ECO:0007669"/>
    <property type="project" value="UniProtKB-UniRule"/>
</dbReference>
<dbReference type="PANTHER" id="PTHR11963:SF23">
    <property type="entry name" value="CYTOSOL AMINOPEPTIDASE"/>
    <property type="match status" value="1"/>
</dbReference>
<evidence type="ECO:0000256" key="4">
    <source>
        <dbReference type="ARBA" id="ARBA00022438"/>
    </source>
</evidence>
<dbReference type="CDD" id="cd00433">
    <property type="entry name" value="Peptidase_M17"/>
    <property type="match status" value="1"/>
</dbReference>
<dbReference type="RefSeq" id="WP_110484069.1">
    <property type="nucleotide sequence ID" value="NZ_QJVC01000002.1"/>
</dbReference>
<comment type="caution">
    <text evidence="10">The sequence shown here is derived from an EMBL/GenBank/DDBJ whole genome shotgun (WGS) entry which is preliminary data.</text>
</comment>
<evidence type="ECO:0000256" key="8">
    <source>
        <dbReference type="HAMAP-Rule" id="MF_00181"/>
    </source>
</evidence>
<evidence type="ECO:0000256" key="7">
    <source>
        <dbReference type="ARBA" id="ARBA00049972"/>
    </source>
</evidence>
<dbReference type="PROSITE" id="PS00631">
    <property type="entry name" value="CYTOSOL_AP"/>
    <property type="match status" value="1"/>
</dbReference>
<dbReference type="InterPro" id="IPR000819">
    <property type="entry name" value="Peptidase_M17_C"/>
</dbReference>
<dbReference type="AlphaFoldDB" id="A0A2V5JNG3"/>
<feature type="binding site" evidence="8">
    <location>
        <position position="351"/>
    </location>
    <ligand>
        <name>Mn(2+)</name>
        <dbReference type="ChEBI" id="CHEBI:29035"/>
        <label>2</label>
    </ligand>
</feature>
<dbReference type="EMBL" id="QJVC01000002">
    <property type="protein sequence ID" value="PYI39896.1"/>
    <property type="molecule type" value="Genomic_DNA"/>
</dbReference>
<comment type="function">
    <text evidence="7 8">Presumably involved in the processing and regular turnover of intracellular proteins. Catalyzes the removal of unsubstituted N-terminal amino acids from various peptides.</text>
</comment>
<feature type="active site" evidence="8">
    <location>
        <position position="353"/>
    </location>
</feature>
<dbReference type="NCBIfam" id="NF002073">
    <property type="entry name" value="PRK00913.1-2"/>
    <property type="match status" value="1"/>
</dbReference>
<comment type="similarity">
    <text evidence="3 8">Belongs to the peptidase M17 family.</text>
</comment>
<keyword evidence="4 8" id="KW-0031">Aminopeptidase</keyword>
<dbReference type="PANTHER" id="PTHR11963">
    <property type="entry name" value="LEUCINE AMINOPEPTIDASE-RELATED"/>
    <property type="match status" value="1"/>
</dbReference>
<feature type="domain" description="Cytosol aminopeptidase" evidence="9">
    <location>
        <begin position="347"/>
        <end position="354"/>
    </location>
</feature>
<dbReference type="OrthoDB" id="9809354at2"/>
<comment type="catalytic activity">
    <reaction evidence="2 8">
        <text>Release of an N-terminal amino acid, preferentially leucine, but not glutamic or aspartic acids.</text>
        <dbReference type="EC" id="3.4.11.10"/>
    </reaction>
</comment>
<name>A0A2V5JNG3_9MICC</name>
<dbReference type="Pfam" id="PF00883">
    <property type="entry name" value="Peptidase_M17"/>
    <property type="match status" value="1"/>
</dbReference>
<keyword evidence="8" id="KW-0963">Cytoplasm</keyword>
<feature type="binding site" evidence="8">
    <location>
        <position position="290"/>
    </location>
    <ligand>
        <name>Mn(2+)</name>
        <dbReference type="ChEBI" id="CHEBI:29035"/>
        <label>2</label>
    </ligand>
</feature>
<dbReference type="Gene3D" id="3.40.220.10">
    <property type="entry name" value="Leucine Aminopeptidase, subunit E, domain 1"/>
    <property type="match status" value="1"/>
</dbReference>
<feature type="binding site" evidence="8">
    <location>
        <position position="351"/>
    </location>
    <ligand>
        <name>Mn(2+)</name>
        <dbReference type="ChEBI" id="CHEBI:29035"/>
        <label>1</label>
    </ligand>
</feature>
<dbReference type="InterPro" id="IPR043472">
    <property type="entry name" value="Macro_dom-like"/>
</dbReference>
<comment type="subcellular location">
    <subcellularLocation>
        <location evidence="8">Cytoplasm</location>
    </subcellularLocation>
</comment>
<dbReference type="GO" id="GO:0006508">
    <property type="term" value="P:proteolysis"/>
    <property type="evidence" value="ECO:0007669"/>
    <property type="project" value="UniProtKB-KW"/>
</dbReference>
<feature type="binding site" evidence="8">
    <location>
        <position position="271"/>
    </location>
    <ligand>
        <name>Mn(2+)</name>
        <dbReference type="ChEBI" id="CHEBI:29035"/>
        <label>2</label>
    </ligand>
</feature>
<dbReference type="Proteomes" id="UP000247980">
    <property type="component" value="Unassembled WGS sequence"/>
</dbReference>
<sequence>MAHSPNKLIPESYDPAPSLGLDPTVSAVAAPSGEVSAVAYFVSSDGEVPAEVGLDRVALVAAGFTGAAAQTLYLPGDGTTAVIAVGAGGGTARTVDELRDVAAAFARAAARHARIAVVLPEGHGVDGTLAGQAVVEGVLLARYRYSALKSAPKDVAVERLEIIGAGEGAAAGAVRGKVLARSAALARDLANNPPGHLTAVEYADFATEQGPQFGLGVESFDKAQLIEMGCGGLLGVNAGSVEEPRLIVLRYVPEGEPTGHVALVGKGIMYDSGGISLKPSDPMHLAMKMDMAGSAAVLAAMTGLRDLGAMVAVSAWLVCTDNMPSGTATKLGDVLTARNGTTVEVKNTDAEGRLVMMDALCLAMEEKPDAIVDIATLTGAAMAALGTLVGATLGNDQPLIEQLKSAAEVSGESLWQLPLEASYRAQLDSDIADISNMGGPTAGAITAALFLSEFVKGTPWAHLDIAGTMKSDIDDSWRSRGATGYGTRLLSEFLASYSK</sequence>
<evidence type="ECO:0000256" key="3">
    <source>
        <dbReference type="ARBA" id="ARBA00009528"/>
    </source>
</evidence>
<dbReference type="EC" id="3.4.11.10" evidence="8"/>
<keyword evidence="5 8" id="KW-0645">Protease</keyword>
<dbReference type="GO" id="GO:0070006">
    <property type="term" value="F:metalloaminopeptidase activity"/>
    <property type="evidence" value="ECO:0007669"/>
    <property type="project" value="InterPro"/>
</dbReference>
<feature type="binding site" evidence="8">
    <location>
        <position position="266"/>
    </location>
    <ligand>
        <name>Mn(2+)</name>
        <dbReference type="ChEBI" id="CHEBI:29035"/>
        <label>2</label>
    </ligand>
</feature>
<organism evidence="10 11">
    <name type="scientific">Arthrobacter psychrolactophilus</name>
    <dbReference type="NCBI Taxonomy" id="92442"/>
    <lineage>
        <taxon>Bacteria</taxon>
        <taxon>Bacillati</taxon>
        <taxon>Actinomycetota</taxon>
        <taxon>Actinomycetes</taxon>
        <taxon>Micrococcales</taxon>
        <taxon>Micrococcaceae</taxon>
        <taxon>Arthrobacter</taxon>
    </lineage>
</organism>
<dbReference type="InterPro" id="IPR023042">
    <property type="entry name" value="Peptidase_M17_leu_NH2_pept"/>
</dbReference>
<dbReference type="InterPro" id="IPR011356">
    <property type="entry name" value="Leucine_aapep/pepB"/>
</dbReference>
<dbReference type="SUPFAM" id="SSF53187">
    <property type="entry name" value="Zn-dependent exopeptidases"/>
    <property type="match status" value="1"/>
</dbReference>
<dbReference type="HAMAP" id="MF_00181">
    <property type="entry name" value="Cytosol_peptidase_M17"/>
    <property type="match status" value="1"/>
</dbReference>
<evidence type="ECO:0000256" key="2">
    <source>
        <dbReference type="ARBA" id="ARBA00000967"/>
    </source>
</evidence>
<dbReference type="Gene3D" id="3.40.630.10">
    <property type="entry name" value="Zn peptidases"/>
    <property type="match status" value="1"/>
</dbReference>
<gene>
    <name evidence="8" type="primary">pepA</name>
    <name evidence="10" type="ORF">CVS30_04370</name>
</gene>
<evidence type="ECO:0000259" key="9">
    <source>
        <dbReference type="PROSITE" id="PS00631"/>
    </source>
</evidence>